<dbReference type="SUPFAM" id="SSF55347">
    <property type="entry name" value="Glyceraldehyde-3-phosphate dehydrogenase-like, C-terminal domain"/>
    <property type="match status" value="1"/>
</dbReference>
<name>A0A1G6ISM0_9BACL</name>
<dbReference type="SUPFAM" id="SSF51735">
    <property type="entry name" value="NAD(P)-binding Rossmann-fold domains"/>
    <property type="match status" value="1"/>
</dbReference>
<organism evidence="4 5">
    <name type="scientific">Melghirimyces thermohalophilus</name>
    <dbReference type="NCBI Taxonomy" id="1236220"/>
    <lineage>
        <taxon>Bacteria</taxon>
        <taxon>Bacillati</taxon>
        <taxon>Bacillota</taxon>
        <taxon>Bacilli</taxon>
        <taxon>Bacillales</taxon>
        <taxon>Thermoactinomycetaceae</taxon>
        <taxon>Melghirimyces</taxon>
    </lineage>
</organism>
<dbReference type="PANTHER" id="PTHR43818:SF11">
    <property type="entry name" value="BCDNA.GH03377"/>
    <property type="match status" value="1"/>
</dbReference>
<feature type="domain" description="Gfo/Idh/MocA-like oxidoreductase N-terminal" evidence="2">
    <location>
        <begin position="5"/>
        <end position="129"/>
    </location>
</feature>
<dbReference type="EMBL" id="FMZA01000003">
    <property type="protein sequence ID" value="SDC09421.1"/>
    <property type="molecule type" value="Genomic_DNA"/>
</dbReference>
<dbReference type="InterPro" id="IPR036291">
    <property type="entry name" value="NAD(P)-bd_dom_sf"/>
</dbReference>
<protein>
    <submittedName>
        <fullName evidence="4">Predicted dehydrogenase</fullName>
    </submittedName>
</protein>
<accession>A0A1G6ISM0</accession>
<dbReference type="GO" id="GO:0016491">
    <property type="term" value="F:oxidoreductase activity"/>
    <property type="evidence" value="ECO:0007669"/>
    <property type="project" value="UniProtKB-KW"/>
</dbReference>
<evidence type="ECO:0000259" key="2">
    <source>
        <dbReference type="Pfam" id="PF01408"/>
    </source>
</evidence>
<dbReference type="InterPro" id="IPR050463">
    <property type="entry name" value="Gfo/Idh/MocA_oxidrdct_glycsds"/>
</dbReference>
<dbReference type="OrthoDB" id="9815825at2"/>
<evidence type="ECO:0000259" key="3">
    <source>
        <dbReference type="Pfam" id="PF22725"/>
    </source>
</evidence>
<dbReference type="Pfam" id="PF01408">
    <property type="entry name" value="GFO_IDH_MocA"/>
    <property type="match status" value="1"/>
</dbReference>
<dbReference type="RefSeq" id="WP_091566717.1">
    <property type="nucleotide sequence ID" value="NZ_FMZA01000003.1"/>
</dbReference>
<dbReference type="InterPro" id="IPR055170">
    <property type="entry name" value="GFO_IDH_MocA-like_dom"/>
</dbReference>
<dbReference type="Pfam" id="PF22725">
    <property type="entry name" value="GFO_IDH_MocA_C3"/>
    <property type="match status" value="1"/>
</dbReference>
<feature type="domain" description="GFO/IDH/MocA-like oxidoreductase" evidence="3">
    <location>
        <begin position="140"/>
        <end position="275"/>
    </location>
</feature>
<evidence type="ECO:0000313" key="4">
    <source>
        <dbReference type="EMBL" id="SDC09421.1"/>
    </source>
</evidence>
<dbReference type="InterPro" id="IPR000683">
    <property type="entry name" value="Gfo/Idh/MocA-like_OxRdtase_N"/>
</dbReference>
<keyword evidence="1" id="KW-0560">Oxidoreductase</keyword>
<dbReference type="GO" id="GO:0000166">
    <property type="term" value="F:nucleotide binding"/>
    <property type="evidence" value="ECO:0007669"/>
    <property type="project" value="InterPro"/>
</dbReference>
<reference evidence="4 5" key="1">
    <citation type="submission" date="2016-10" db="EMBL/GenBank/DDBJ databases">
        <authorList>
            <person name="de Groot N.N."/>
        </authorList>
    </citation>
    <scope>NUCLEOTIDE SEQUENCE [LARGE SCALE GENOMIC DNA]</scope>
    <source>
        <strain evidence="4 5">DSM 45514</strain>
    </source>
</reference>
<sequence>MKRQVRVGMVGYKFMGKAHSHAYRDLPFFFEPEAVPVLQAVAGRDRDGVEAAANQLGWASTETDWRRLIERDDIDLIDIVTPNHLHAEIAIAAAEAGKHILCEKPLALTVAEARRMARAAEQAGTVHMVCHNYRFAPAVQFAKKLIDDGRLGRIYHIRAQYLQDWIMDPNFPLVWRQRKEVTGSGALGDIGAHILDLARFLVGEFTAVTGMMETFIKERPQAEDDVRGEVDVDDATAFLARFENGAMGVFEATRFAGGNRNGNRFEINGEKGSIRWDLENMNNLEVYLEEDEKGMQGFRTIHCTEEVHPYAGAYWPPGHIIGYEHTFINLFSELMKGIAKGYSPSPNFADGLRNQMVLEGVERSAQSGGWIEISED</sequence>
<keyword evidence="5" id="KW-1185">Reference proteome</keyword>
<dbReference type="STRING" id="1236220.SAMN04488112_10333"/>
<dbReference type="Gene3D" id="3.40.50.720">
    <property type="entry name" value="NAD(P)-binding Rossmann-like Domain"/>
    <property type="match status" value="1"/>
</dbReference>
<dbReference type="Proteomes" id="UP000199387">
    <property type="component" value="Unassembled WGS sequence"/>
</dbReference>
<dbReference type="AlphaFoldDB" id="A0A1G6ISM0"/>
<evidence type="ECO:0000256" key="1">
    <source>
        <dbReference type="ARBA" id="ARBA00023002"/>
    </source>
</evidence>
<evidence type="ECO:0000313" key="5">
    <source>
        <dbReference type="Proteomes" id="UP000199387"/>
    </source>
</evidence>
<proteinExistence type="predicted"/>
<dbReference type="Gene3D" id="3.30.360.10">
    <property type="entry name" value="Dihydrodipicolinate Reductase, domain 2"/>
    <property type="match status" value="1"/>
</dbReference>
<gene>
    <name evidence="4" type="ORF">SAMN04488112_10333</name>
</gene>
<dbReference type="PANTHER" id="PTHR43818">
    <property type="entry name" value="BCDNA.GH03377"/>
    <property type="match status" value="1"/>
</dbReference>